<accession>A0A0C1L0A8</accession>
<dbReference type="InterPro" id="IPR004360">
    <property type="entry name" value="Glyas_Fos-R_dOase_dom"/>
</dbReference>
<keyword evidence="4" id="KW-1185">Reference proteome</keyword>
<dbReference type="AlphaFoldDB" id="A0A0C1L0A8"/>
<dbReference type="Gene3D" id="3.10.180.10">
    <property type="entry name" value="2,3-Dihydroxybiphenyl 1,2-Dioxygenase, domain 1"/>
    <property type="match status" value="1"/>
</dbReference>
<dbReference type="InterPro" id="IPR018146">
    <property type="entry name" value="Glyoxalase_1_CS"/>
</dbReference>
<evidence type="ECO:0000256" key="1">
    <source>
        <dbReference type="ARBA" id="ARBA00022723"/>
    </source>
</evidence>
<dbReference type="InterPro" id="IPR037523">
    <property type="entry name" value="VOC_core"/>
</dbReference>
<dbReference type="GO" id="GO:0004462">
    <property type="term" value="F:lactoylglutathione lyase activity"/>
    <property type="evidence" value="ECO:0007669"/>
    <property type="project" value="InterPro"/>
</dbReference>
<dbReference type="Pfam" id="PF00903">
    <property type="entry name" value="Glyoxalase"/>
    <property type="match status" value="1"/>
</dbReference>
<dbReference type="SUPFAM" id="SSF54593">
    <property type="entry name" value="Glyoxalase/Bleomycin resistance protein/Dihydroxybiphenyl dioxygenase"/>
    <property type="match status" value="1"/>
</dbReference>
<dbReference type="PANTHER" id="PTHR43279">
    <property type="entry name" value="CATECHOL-2,3-DIOXYGENASE"/>
    <property type="match status" value="1"/>
</dbReference>
<evidence type="ECO:0000313" key="4">
    <source>
        <dbReference type="Proteomes" id="UP000031408"/>
    </source>
</evidence>
<dbReference type="OrthoDB" id="9792626at2"/>
<proteinExistence type="predicted"/>
<dbReference type="RefSeq" id="WP_039141866.1">
    <property type="nucleotide sequence ID" value="NZ_JSVC01000019.1"/>
</dbReference>
<dbReference type="PROSITE" id="PS00934">
    <property type="entry name" value="GLYOXALASE_I_1"/>
    <property type="match status" value="1"/>
</dbReference>
<dbReference type="PROSITE" id="PS51819">
    <property type="entry name" value="VOC"/>
    <property type="match status" value="1"/>
</dbReference>
<dbReference type="EMBL" id="JSVC01000019">
    <property type="protein sequence ID" value="KIC93412.1"/>
    <property type="molecule type" value="Genomic_DNA"/>
</dbReference>
<name>A0A0C1L0A8_9BACT</name>
<evidence type="ECO:0000313" key="3">
    <source>
        <dbReference type="EMBL" id="KIC93412.1"/>
    </source>
</evidence>
<protein>
    <submittedName>
        <fullName evidence="3">Glyoxalase</fullName>
    </submittedName>
</protein>
<dbReference type="STRING" id="1349421.OI18_16675"/>
<dbReference type="Proteomes" id="UP000031408">
    <property type="component" value="Unassembled WGS sequence"/>
</dbReference>
<evidence type="ECO:0000259" key="2">
    <source>
        <dbReference type="PROSITE" id="PS51819"/>
    </source>
</evidence>
<sequence>MDNQYKVPARTTIGHVHLKVADLPRSLKFYCDVLGFELTTMYGDQAAFISAGGYHHHIGLNTWYSKDAKPAPLHNAGLFHVAILYPNRRDLAVALNRLNLAGITLTGAADHGVSEALYLNDPDDNGVELYWDRPKDQWPKKEDGSLYMYTMALDIDNLLGELDKP</sequence>
<dbReference type="PANTHER" id="PTHR43279:SF1">
    <property type="entry name" value="CATECHOL-2,3-DIOXYGENASE"/>
    <property type="match status" value="1"/>
</dbReference>
<gene>
    <name evidence="3" type="ORF">OI18_16675</name>
</gene>
<reference evidence="3 4" key="1">
    <citation type="submission" date="2014-11" db="EMBL/GenBank/DDBJ databases">
        <title>Genome sequence of Flavihumibacter solisilvae 3-3.</title>
        <authorList>
            <person name="Zhou G."/>
            <person name="Li M."/>
            <person name="Wang G."/>
        </authorList>
    </citation>
    <scope>NUCLEOTIDE SEQUENCE [LARGE SCALE GENOMIC DNA]</scope>
    <source>
        <strain evidence="3 4">3-3</strain>
    </source>
</reference>
<organism evidence="3 4">
    <name type="scientific">Flavihumibacter solisilvae</name>
    <dbReference type="NCBI Taxonomy" id="1349421"/>
    <lineage>
        <taxon>Bacteria</taxon>
        <taxon>Pseudomonadati</taxon>
        <taxon>Bacteroidota</taxon>
        <taxon>Chitinophagia</taxon>
        <taxon>Chitinophagales</taxon>
        <taxon>Chitinophagaceae</taxon>
        <taxon>Flavihumibacter</taxon>
    </lineage>
</organism>
<dbReference type="GO" id="GO:0046872">
    <property type="term" value="F:metal ion binding"/>
    <property type="evidence" value="ECO:0007669"/>
    <property type="project" value="UniProtKB-KW"/>
</dbReference>
<dbReference type="InterPro" id="IPR029068">
    <property type="entry name" value="Glyas_Bleomycin-R_OHBP_Dase"/>
</dbReference>
<comment type="caution">
    <text evidence="3">The sequence shown here is derived from an EMBL/GenBank/DDBJ whole genome shotgun (WGS) entry which is preliminary data.</text>
</comment>
<feature type="domain" description="VOC" evidence="2">
    <location>
        <begin position="12"/>
        <end position="132"/>
    </location>
</feature>
<keyword evidence="1" id="KW-0479">Metal-binding</keyword>